<protein>
    <submittedName>
        <fullName evidence="1">Uncharacterized protein</fullName>
    </submittedName>
</protein>
<name>A0AAD4Z6Y1_PRUDU</name>
<accession>A0AAD4Z6Y1</accession>
<organism evidence="1 2">
    <name type="scientific">Prunus dulcis</name>
    <name type="common">Almond</name>
    <name type="synonym">Amygdalus dulcis</name>
    <dbReference type="NCBI Taxonomy" id="3755"/>
    <lineage>
        <taxon>Eukaryota</taxon>
        <taxon>Viridiplantae</taxon>
        <taxon>Streptophyta</taxon>
        <taxon>Embryophyta</taxon>
        <taxon>Tracheophyta</taxon>
        <taxon>Spermatophyta</taxon>
        <taxon>Magnoliopsida</taxon>
        <taxon>eudicotyledons</taxon>
        <taxon>Gunneridae</taxon>
        <taxon>Pentapetalae</taxon>
        <taxon>rosids</taxon>
        <taxon>fabids</taxon>
        <taxon>Rosales</taxon>
        <taxon>Rosaceae</taxon>
        <taxon>Amygdaloideae</taxon>
        <taxon>Amygdaleae</taxon>
        <taxon>Prunus</taxon>
    </lineage>
</organism>
<keyword evidence="2" id="KW-1185">Reference proteome</keyword>
<proteinExistence type="predicted"/>
<dbReference type="AlphaFoldDB" id="A0AAD4Z6Y1"/>
<evidence type="ECO:0000313" key="2">
    <source>
        <dbReference type="Proteomes" id="UP001054821"/>
    </source>
</evidence>
<reference evidence="1 2" key="1">
    <citation type="journal article" date="2022" name="G3 (Bethesda)">
        <title>Whole-genome sequence and methylome profiling of the almond [Prunus dulcis (Mill.) D.A. Webb] cultivar 'Nonpareil'.</title>
        <authorList>
            <person name="D'Amico-Willman K.M."/>
            <person name="Ouma W.Z."/>
            <person name="Meulia T."/>
            <person name="Sideli G.M."/>
            <person name="Gradziel T.M."/>
            <person name="Fresnedo-Ramirez J."/>
        </authorList>
    </citation>
    <scope>NUCLEOTIDE SEQUENCE [LARGE SCALE GENOMIC DNA]</scope>
    <source>
        <strain evidence="1">Clone GOH B32 T37-40</strain>
    </source>
</reference>
<evidence type="ECO:0000313" key="1">
    <source>
        <dbReference type="EMBL" id="KAI5334208.1"/>
    </source>
</evidence>
<comment type="caution">
    <text evidence="1">The sequence shown here is derived from an EMBL/GenBank/DDBJ whole genome shotgun (WGS) entry which is preliminary data.</text>
</comment>
<dbReference type="Proteomes" id="UP001054821">
    <property type="component" value="Chromosome 4"/>
</dbReference>
<gene>
    <name evidence="1" type="ORF">L3X38_024341</name>
</gene>
<dbReference type="EMBL" id="JAJFAZ020000004">
    <property type="protein sequence ID" value="KAI5334208.1"/>
    <property type="molecule type" value="Genomic_DNA"/>
</dbReference>
<sequence length="32" mass="3965">MQWKSWKVMPDEIKTEVREQLSAPDYVVFFLY</sequence>